<protein>
    <submittedName>
        <fullName evidence="1">Uncharacterized protein</fullName>
    </submittedName>
</protein>
<dbReference type="KEGG" id="ctm:Cabther_A1483"/>
<dbReference type="HOGENOM" id="CLU_3416694_0_0_0"/>
<reference evidence="1 2" key="1">
    <citation type="journal article" date="2012" name="Environ. Microbiol.">
        <title>Complete genome of Candidatus Chloracidobacterium thermophilum, a chlorophyll-based photoheterotroph belonging to the phylum Acidobacteria.</title>
        <authorList>
            <person name="Garcia Costas A.M."/>
            <person name="Liu Z."/>
            <person name="Tomsho L.P."/>
            <person name="Schuster S.C."/>
            <person name="Ward D.M."/>
            <person name="Bryant D.A."/>
        </authorList>
    </citation>
    <scope>NUCLEOTIDE SEQUENCE [LARGE SCALE GENOMIC DNA]</scope>
    <source>
        <strain evidence="1 2">B</strain>
    </source>
</reference>
<organism evidence="1 2">
    <name type="scientific">Chloracidobacterium thermophilum (strain B)</name>
    <dbReference type="NCBI Taxonomy" id="981222"/>
    <lineage>
        <taxon>Bacteria</taxon>
        <taxon>Pseudomonadati</taxon>
        <taxon>Acidobacteriota</taxon>
        <taxon>Terriglobia</taxon>
        <taxon>Terriglobales</taxon>
        <taxon>Acidobacteriaceae</taxon>
        <taxon>Chloracidobacterium</taxon>
    </lineage>
</organism>
<gene>
    <name evidence="1" type="ordered locus">Cabther_A1483</name>
</gene>
<keyword evidence="2" id="KW-1185">Reference proteome</keyword>
<name>G2LHH0_CHLTF</name>
<accession>G2LHH0</accession>
<dbReference type="EMBL" id="CP002514">
    <property type="protein sequence ID" value="AEP12233.1"/>
    <property type="molecule type" value="Genomic_DNA"/>
</dbReference>
<dbReference type="Proteomes" id="UP000006791">
    <property type="component" value="Chromosome 1"/>
</dbReference>
<evidence type="ECO:0000313" key="2">
    <source>
        <dbReference type="Proteomes" id="UP000006791"/>
    </source>
</evidence>
<proteinExistence type="predicted"/>
<sequence length="26" mass="3004">MQETKIGMQTQDAQNMVLIGQQELLR</sequence>
<dbReference type="AlphaFoldDB" id="G2LHH0"/>
<evidence type="ECO:0000313" key="1">
    <source>
        <dbReference type="EMBL" id="AEP12233.1"/>
    </source>
</evidence>